<evidence type="ECO:0000256" key="7">
    <source>
        <dbReference type="SAM" id="MobiDB-lite"/>
    </source>
</evidence>
<evidence type="ECO:0000256" key="4">
    <source>
        <dbReference type="ARBA" id="ARBA00022884"/>
    </source>
</evidence>
<organism evidence="9 10">
    <name type="scientific">Babesia divergens</name>
    <dbReference type="NCBI Taxonomy" id="32595"/>
    <lineage>
        <taxon>Eukaryota</taxon>
        <taxon>Sar</taxon>
        <taxon>Alveolata</taxon>
        <taxon>Apicomplexa</taxon>
        <taxon>Aconoidasida</taxon>
        <taxon>Piroplasmida</taxon>
        <taxon>Babesiidae</taxon>
        <taxon>Babesia</taxon>
    </lineage>
</organism>
<keyword evidence="3" id="KW-0677">Repeat</keyword>
<dbReference type="GO" id="GO:0005634">
    <property type="term" value="C:nucleus"/>
    <property type="evidence" value="ECO:0007669"/>
    <property type="project" value="UniProtKB-SubCell"/>
</dbReference>
<dbReference type="Gene3D" id="3.30.70.330">
    <property type="match status" value="2"/>
</dbReference>
<evidence type="ECO:0000256" key="6">
    <source>
        <dbReference type="PROSITE-ProRule" id="PRU00176"/>
    </source>
</evidence>
<comment type="subcellular location">
    <subcellularLocation>
        <location evidence="1">Nucleus</location>
    </subcellularLocation>
</comment>
<accession>A0AAD9LK08</accession>
<evidence type="ECO:0000313" key="9">
    <source>
        <dbReference type="EMBL" id="KAK1938437.1"/>
    </source>
</evidence>
<feature type="region of interest" description="Disordered" evidence="7">
    <location>
        <begin position="78"/>
        <end position="103"/>
    </location>
</feature>
<dbReference type="PANTHER" id="PTHR23003">
    <property type="entry name" value="RNA RECOGNITION MOTIF RRM DOMAIN CONTAINING PROTEIN"/>
    <property type="match status" value="1"/>
</dbReference>
<feature type="compositionally biased region" description="Basic residues" evidence="7">
    <location>
        <begin position="181"/>
        <end position="211"/>
    </location>
</feature>
<name>A0AAD9LK08_BABDI</name>
<evidence type="ECO:0000256" key="5">
    <source>
        <dbReference type="ARBA" id="ARBA00023242"/>
    </source>
</evidence>
<dbReference type="PANTHER" id="PTHR23003:SF62">
    <property type="entry name" value="SERINE_ARGININE (SR)-TYPE SHUTTLING MRNA BINDING PROTEIN NPL3"/>
    <property type="match status" value="1"/>
</dbReference>
<protein>
    <submittedName>
        <fullName evidence="9">Splicing factor, arginine/serine-rich 3</fullName>
    </submittedName>
</protein>
<proteinExistence type="predicted"/>
<dbReference type="GO" id="GO:0003729">
    <property type="term" value="F:mRNA binding"/>
    <property type="evidence" value="ECO:0007669"/>
    <property type="project" value="TreeGrafter"/>
</dbReference>
<dbReference type="Pfam" id="PF00076">
    <property type="entry name" value="RRM_1"/>
    <property type="match status" value="2"/>
</dbReference>
<evidence type="ECO:0000256" key="1">
    <source>
        <dbReference type="ARBA" id="ARBA00004123"/>
    </source>
</evidence>
<dbReference type="InterPro" id="IPR000504">
    <property type="entry name" value="RRM_dom"/>
</dbReference>
<evidence type="ECO:0000313" key="10">
    <source>
        <dbReference type="Proteomes" id="UP001195914"/>
    </source>
</evidence>
<keyword evidence="2" id="KW-0507">mRNA processing</keyword>
<keyword evidence="4 6" id="KW-0694">RNA-binding</keyword>
<keyword evidence="10" id="KW-1185">Reference proteome</keyword>
<sequence length="235" mass="27472">MGRSEDSTRVYIGNLPDTCSQKDVENEFEKFGKILSCELKKTVSGTAFAFMEFEDARDAQDAIKEKDGTEYMGRRIRVETPFSSKDEPRGSRRRGPAPPRRGRYIVEVSGLPPSGSWQDLKDHMREVGECAHADVFRGGYGEVSFYSRSDMEYAIDKFNGSTFKSHEGEKAKIRVREWRSSRRSRSLSHRRHRRSHGRDRERSRRRSHSRGRSVDRSRERDHKHRSRSASYERHR</sequence>
<dbReference type="GO" id="GO:0005737">
    <property type="term" value="C:cytoplasm"/>
    <property type="evidence" value="ECO:0007669"/>
    <property type="project" value="TreeGrafter"/>
</dbReference>
<comment type="caution">
    <text evidence="9">The sequence shown here is derived from an EMBL/GenBank/DDBJ whole genome shotgun (WGS) entry which is preliminary data.</text>
</comment>
<dbReference type="InterPro" id="IPR050374">
    <property type="entry name" value="RRT5_SRSF_SR"/>
</dbReference>
<dbReference type="SMART" id="SM00360">
    <property type="entry name" value="RRM"/>
    <property type="match status" value="2"/>
</dbReference>
<dbReference type="EMBL" id="JAHBMH010000024">
    <property type="protein sequence ID" value="KAK1938437.1"/>
    <property type="molecule type" value="Genomic_DNA"/>
</dbReference>
<feature type="domain" description="RRM" evidence="8">
    <location>
        <begin position="104"/>
        <end position="180"/>
    </location>
</feature>
<evidence type="ECO:0000259" key="8">
    <source>
        <dbReference type="PROSITE" id="PS50102"/>
    </source>
</evidence>
<dbReference type="InterPro" id="IPR012677">
    <property type="entry name" value="Nucleotide-bd_a/b_plait_sf"/>
</dbReference>
<feature type="compositionally biased region" description="Basic residues" evidence="7">
    <location>
        <begin position="91"/>
        <end position="103"/>
    </location>
</feature>
<dbReference type="PROSITE" id="PS50102">
    <property type="entry name" value="RRM"/>
    <property type="match status" value="2"/>
</dbReference>
<reference evidence="9" key="1">
    <citation type="journal article" date="2014" name="Nucleic Acids Res.">
        <title>The evolutionary dynamics of variant antigen genes in Babesia reveal a history of genomic innovation underlying host-parasite interaction.</title>
        <authorList>
            <person name="Jackson A.P."/>
            <person name="Otto T.D."/>
            <person name="Darby A."/>
            <person name="Ramaprasad A."/>
            <person name="Xia D."/>
            <person name="Echaide I.E."/>
            <person name="Farber M."/>
            <person name="Gahlot S."/>
            <person name="Gamble J."/>
            <person name="Gupta D."/>
            <person name="Gupta Y."/>
            <person name="Jackson L."/>
            <person name="Malandrin L."/>
            <person name="Malas T.B."/>
            <person name="Moussa E."/>
            <person name="Nair M."/>
            <person name="Reid A.J."/>
            <person name="Sanders M."/>
            <person name="Sharma J."/>
            <person name="Tracey A."/>
            <person name="Quail M.A."/>
            <person name="Weir W."/>
            <person name="Wastling J.M."/>
            <person name="Hall N."/>
            <person name="Willadsen P."/>
            <person name="Lingelbach K."/>
            <person name="Shiels B."/>
            <person name="Tait A."/>
            <person name="Berriman M."/>
            <person name="Allred D.R."/>
            <person name="Pain A."/>
        </authorList>
    </citation>
    <scope>NUCLEOTIDE SEQUENCE</scope>
    <source>
        <strain evidence="9">1802A</strain>
    </source>
</reference>
<feature type="region of interest" description="Disordered" evidence="7">
    <location>
        <begin position="177"/>
        <end position="235"/>
    </location>
</feature>
<evidence type="ECO:0000256" key="3">
    <source>
        <dbReference type="ARBA" id="ARBA00022737"/>
    </source>
</evidence>
<feature type="domain" description="RRM" evidence="8">
    <location>
        <begin position="8"/>
        <end position="83"/>
    </location>
</feature>
<dbReference type="GO" id="GO:0006397">
    <property type="term" value="P:mRNA processing"/>
    <property type="evidence" value="ECO:0007669"/>
    <property type="project" value="UniProtKB-KW"/>
</dbReference>
<dbReference type="AlphaFoldDB" id="A0AAD9LK08"/>
<dbReference type="SUPFAM" id="SSF54928">
    <property type="entry name" value="RNA-binding domain, RBD"/>
    <property type="match status" value="1"/>
</dbReference>
<evidence type="ECO:0000256" key="2">
    <source>
        <dbReference type="ARBA" id="ARBA00022664"/>
    </source>
</evidence>
<feature type="compositionally biased region" description="Basic and acidic residues" evidence="7">
    <location>
        <begin position="78"/>
        <end position="90"/>
    </location>
</feature>
<gene>
    <name evidence="9" type="ORF">X943_001187</name>
</gene>
<dbReference type="Proteomes" id="UP001195914">
    <property type="component" value="Unassembled WGS sequence"/>
</dbReference>
<dbReference type="FunFam" id="3.30.70.330:FF:000623">
    <property type="entry name" value="Splicing factor 1"/>
    <property type="match status" value="1"/>
</dbReference>
<keyword evidence="5" id="KW-0539">Nucleus</keyword>
<reference evidence="9" key="2">
    <citation type="submission" date="2021-05" db="EMBL/GenBank/DDBJ databases">
        <authorList>
            <person name="Pain A."/>
        </authorList>
    </citation>
    <scope>NUCLEOTIDE SEQUENCE</scope>
    <source>
        <strain evidence="9">1802A</strain>
    </source>
</reference>
<dbReference type="InterPro" id="IPR035979">
    <property type="entry name" value="RBD_domain_sf"/>
</dbReference>